<dbReference type="SUPFAM" id="SSF63380">
    <property type="entry name" value="Riboflavin synthase domain-like"/>
    <property type="match status" value="1"/>
</dbReference>
<proteinExistence type="inferred from homology"/>
<evidence type="ECO:0000256" key="7">
    <source>
        <dbReference type="ARBA" id="ARBA00023002"/>
    </source>
</evidence>
<keyword evidence="5" id="KW-1003">Cell membrane</keyword>
<keyword evidence="10" id="KW-0732">Signal</keyword>
<dbReference type="Pfam" id="PF08030">
    <property type="entry name" value="NAD_binding_6"/>
    <property type="match status" value="1"/>
</dbReference>
<dbReference type="CDD" id="cd06186">
    <property type="entry name" value="NOX_Duox_like_FAD_NADP"/>
    <property type="match status" value="1"/>
</dbReference>
<comment type="subcellular location">
    <subcellularLocation>
        <location evidence="1">Cell membrane</location>
        <topology evidence="1">Multi-pass membrane protein</topology>
    </subcellularLocation>
</comment>
<accession>A0A2B7WIM9</accession>
<dbReference type="InterPro" id="IPR051410">
    <property type="entry name" value="Ferric/Cupric_Reductase"/>
</dbReference>
<dbReference type="EMBL" id="PDNA01000359">
    <property type="protein sequence ID" value="PGG96492.1"/>
    <property type="molecule type" value="Genomic_DNA"/>
</dbReference>
<reference evidence="12 13" key="1">
    <citation type="submission" date="2017-10" db="EMBL/GenBank/DDBJ databases">
        <title>Comparative genomics in systemic dimorphic fungi from Ajellomycetaceae.</title>
        <authorList>
            <person name="Munoz J.F."/>
            <person name="Mcewen J.G."/>
            <person name="Clay O.K."/>
            <person name="Cuomo C.A."/>
        </authorList>
    </citation>
    <scope>NUCLEOTIDE SEQUENCE [LARGE SCALE GENOMIC DNA]</scope>
    <source>
        <strain evidence="12 13">UAMH7299</strain>
    </source>
</reference>
<evidence type="ECO:0000256" key="4">
    <source>
        <dbReference type="ARBA" id="ARBA00022448"/>
    </source>
</evidence>
<feature type="transmembrane region" description="Helical" evidence="9">
    <location>
        <begin position="126"/>
        <end position="146"/>
    </location>
</feature>
<keyword evidence="7" id="KW-0560">Oxidoreductase</keyword>
<keyword evidence="6" id="KW-0249">Electron transport</keyword>
<feature type="domain" description="FAD-binding FR-type" evidence="11">
    <location>
        <begin position="179"/>
        <end position="287"/>
    </location>
</feature>
<evidence type="ECO:0000256" key="1">
    <source>
        <dbReference type="ARBA" id="ARBA00004651"/>
    </source>
</evidence>
<dbReference type="InterPro" id="IPR013112">
    <property type="entry name" value="FAD-bd_8"/>
</dbReference>
<feature type="transmembrane region" description="Helical" evidence="9">
    <location>
        <begin position="99"/>
        <end position="119"/>
    </location>
</feature>
<feature type="transmembrane region" description="Helical" evidence="9">
    <location>
        <begin position="290"/>
        <end position="309"/>
    </location>
</feature>
<evidence type="ECO:0000256" key="2">
    <source>
        <dbReference type="ARBA" id="ARBA00006278"/>
    </source>
</evidence>
<dbReference type="OrthoDB" id="4494341at2759"/>
<evidence type="ECO:0000256" key="10">
    <source>
        <dbReference type="SAM" id="SignalP"/>
    </source>
</evidence>
<gene>
    <name evidence="12" type="ORF">AJ80_09823</name>
</gene>
<dbReference type="PROSITE" id="PS51384">
    <property type="entry name" value="FAD_FR"/>
    <property type="match status" value="1"/>
</dbReference>
<dbReference type="Proteomes" id="UP000224634">
    <property type="component" value="Unassembled WGS sequence"/>
</dbReference>
<dbReference type="GO" id="GO:0005886">
    <property type="term" value="C:plasma membrane"/>
    <property type="evidence" value="ECO:0007669"/>
    <property type="project" value="UniProtKB-SubCell"/>
</dbReference>
<dbReference type="InterPro" id="IPR017927">
    <property type="entry name" value="FAD-bd_FR_type"/>
</dbReference>
<dbReference type="GO" id="GO:0015677">
    <property type="term" value="P:copper ion import"/>
    <property type="evidence" value="ECO:0007669"/>
    <property type="project" value="TreeGrafter"/>
</dbReference>
<dbReference type="PANTHER" id="PTHR32361:SF26">
    <property type="entry name" value="FAD-BINDING 8 DOMAIN-CONTAINING PROTEIN-RELATED"/>
    <property type="match status" value="1"/>
</dbReference>
<feature type="chain" id="PRO_5012496423" description="ferric-chelate reductase (NADPH)" evidence="10">
    <location>
        <begin position="24"/>
        <end position="461"/>
    </location>
</feature>
<evidence type="ECO:0000313" key="12">
    <source>
        <dbReference type="EMBL" id="PGG96492.1"/>
    </source>
</evidence>
<organism evidence="12 13">
    <name type="scientific">Polytolypa hystricis (strain UAMH7299)</name>
    <dbReference type="NCBI Taxonomy" id="1447883"/>
    <lineage>
        <taxon>Eukaryota</taxon>
        <taxon>Fungi</taxon>
        <taxon>Dikarya</taxon>
        <taxon>Ascomycota</taxon>
        <taxon>Pezizomycotina</taxon>
        <taxon>Eurotiomycetes</taxon>
        <taxon>Eurotiomycetidae</taxon>
        <taxon>Onygenales</taxon>
        <taxon>Onygenales incertae sedis</taxon>
        <taxon>Polytolypa</taxon>
    </lineage>
</organism>
<dbReference type="GO" id="GO:0052851">
    <property type="term" value="F:ferric-chelate reductase (NADPH) activity"/>
    <property type="evidence" value="ECO:0007669"/>
    <property type="project" value="UniProtKB-EC"/>
</dbReference>
<name>A0A2B7WIM9_POLH7</name>
<dbReference type="InterPro" id="IPR017938">
    <property type="entry name" value="Riboflavin_synthase-like_b-brl"/>
</dbReference>
<dbReference type="GO" id="GO:0006879">
    <property type="term" value="P:intracellular iron ion homeostasis"/>
    <property type="evidence" value="ECO:0007669"/>
    <property type="project" value="TreeGrafter"/>
</dbReference>
<evidence type="ECO:0000313" key="13">
    <source>
        <dbReference type="Proteomes" id="UP000224634"/>
    </source>
</evidence>
<protein>
    <recommendedName>
        <fullName evidence="3">ferric-chelate reductase (NADPH)</fullName>
        <ecNumber evidence="3">1.16.1.9</ecNumber>
    </recommendedName>
</protein>
<evidence type="ECO:0000256" key="6">
    <source>
        <dbReference type="ARBA" id="ARBA00022982"/>
    </source>
</evidence>
<feature type="signal peptide" evidence="10">
    <location>
        <begin position="1"/>
        <end position="23"/>
    </location>
</feature>
<dbReference type="InterPro" id="IPR013121">
    <property type="entry name" value="Fe_red_NAD-bd_6"/>
</dbReference>
<dbReference type="STRING" id="1447883.A0A2B7WIM9"/>
<dbReference type="GO" id="GO:0006826">
    <property type="term" value="P:iron ion transport"/>
    <property type="evidence" value="ECO:0007669"/>
    <property type="project" value="TreeGrafter"/>
</dbReference>
<keyword evidence="13" id="KW-1185">Reference proteome</keyword>
<dbReference type="EC" id="1.16.1.9" evidence="3"/>
<feature type="transmembrane region" description="Helical" evidence="9">
    <location>
        <begin position="152"/>
        <end position="175"/>
    </location>
</feature>
<keyword evidence="9" id="KW-1133">Transmembrane helix</keyword>
<dbReference type="InterPro" id="IPR039261">
    <property type="entry name" value="FNR_nucleotide-bd"/>
</dbReference>
<sequence>MTRLRLCLLLIYWGLTALCNVLGVDSWQQASDRAGSLSMINLIPLILVDHLSMAADLLGIRLRSYLQVHSAIGIMACLQALAHVLIVTFSHGFSVHKSLHFYGLLSVCGLASTVLILLLRGWFYELFIKGHYILTIFAVVMLWQHLKNVQKSFLQLCLAVGISVFFLVTFFRWILILWRNISAQRFGSKACIISGKDAAEIEITLARPFNVQAGQFVYIWIPGVRGAFFQIHPFQITWWENQEDGKARHIALLAKARSGFTAGLTGLDPKDVFVAWIDGPYGKPLSVSHYSHILMIATGIGIAAQIAYIRQVLDSSQCAASPVQNVFIAWEVDKKTDLDWVNKWMCKLLQEDTKHYMLRFALYLPYCQPVARSEPQGNHNRVWKLYTKMDSKRIVSDDFWGKKEKKLITISADDYLRDDVRKLVQRQMRDSVDIIELDFQPPQVRSVGFFKKHSKGKVSDV</sequence>
<keyword evidence="9" id="KW-0812">Transmembrane</keyword>
<evidence type="ECO:0000259" key="11">
    <source>
        <dbReference type="PROSITE" id="PS51384"/>
    </source>
</evidence>
<evidence type="ECO:0000256" key="3">
    <source>
        <dbReference type="ARBA" id="ARBA00012668"/>
    </source>
</evidence>
<comment type="similarity">
    <text evidence="2">Belongs to the ferric reductase (FRE) family.</text>
</comment>
<keyword evidence="4" id="KW-0813">Transport</keyword>
<dbReference type="PANTHER" id="PTHR32361">
    <property type="entry name" value="FERRIC/CUPRIC REDUCTASE TRANSMEMBRANE COMPONENT"/>
    <property type="match status" value="1"/>
</dbReference>
<feature type="transmembrane region" description="Helical" evidence="9">
    <location>
        <begin position="39"/>
        <end position="60"/>
    </location>
</feature>
<evidence type="ECO:0000256" key="9">
    <source>
        <dbReference type="SAM" id="Phobius"/>
    </source>
</evidence>
<dbReference type="Pfam" id="PF08022">
    <property type="entry name" value="FAD_binding_8"/>
    <property type="match status" value="1"/>
</dbReference>
<dbReference type="Gene3D" id="3.40.50.80">
    <property type="entry name" value="Nucleotide-binding domain of ferredoxin-NADP reductase (FNR) module"/>
    <property type="match status" value="1"/>
</dbReference>
<evidence type="ECO:0000256" key="8">
    <source>
        <dbReference type="ARBA" id="ARBA00048483"/>
    </source>
</evidence>
<dbReference type="AlphaFoldDB" id="A0A2B7WIM9"/>
<feature type="transmembrane region" description="Helical" evidence="9">
    <location>
        <begin position="72"/>
        <end position="93"/>
    </location>
</feature>
<keyword evidence="9" id="KW-0472">Membrane</keyword>
<comment type="catalytic activity">
    <reaction evidence="8">
        <text>2 a Fe(II)-siderophore + NADP(+) + H(+) = 2 a Fe(III)-siderophore + NADPH</text>
        <dbReference type="Rhea" id="RHEA:28795"/>
        <dbReference type="Rhea" id="RHEA-COMP:11342"/>
        <dbReference type="Rhea" id="RHEA-COMP:11344"/>
        <dbReference type="ChEBI" id="CHEBI:15378"/>
        <dbReference type="ChEBI" id="CHEBI:29033"/>
        <dbReference type="ChEBI" id="CHEBI:29034"/>
        <dbReference type="ChEBI" id="CHEBI:57783"/>
        <dbReference type="ChEBI" id="CHEBI:58349"/>
        <dbReference type="EC" id="1.16.1.9"/>
    </reaction>
</comment>
<evidence type="ECO:0000256" key="5">
    <source>
        <dbReference type="ARBA" id="ARBA00022475"/>
    </source>
</evidence>
<comment type="caution">
    <text evidence="12">The sequence shown here is derived from an EMBL/GenBank/DDBJ whole genome shotgun (WGS) entry which is preliminary data.</text>
</comment>
<dbReference type="SUPFAM" id="SSF52343">
    <property type="entry name" value="Ferredoxin reductase-like, C-terminal NADP-linked domain"/>
    <property type="match status" value="1"/>
</dbReference>